<dbReference type="PANTHER" id="PTHR35735:SF8">
    <property type="entry name" value="PROTEIN NIM1-INTERACTING 2"/>
    <property type="match status" value="1"/>
</dbReference>
<name>A0A438ECX3_VITVI</name>
<sequence length="121" mass="13637">MEAEKRKNKENDIVSGPTPKKARDLDPGETAVNDDEVEEFYAILRRIHAAVTYFEKGTGDGRRSPVKGSKWRQGLEKEILEEVKGAGGEKLKRIEDVEENVGFDLNVNPGFDEDAVRMDFI</sequence>
<evidence type="ECO:0008006" key="5">
    <source>
        <dbReference type="Google" id="ProtNLM"/>
    </source>
</evidence>
<comment type="caution">
    <text evidence="2">The sequence shown here is derived from an EMBL/GenBank/DDBJ whole genome shotgun (WGS) entry which is preliminary data.</text>
</comment>
<proteinExistence type="predicted"/>
<evidence type="ECO:0000313" key="2">
    <source>
        <dbReference type="EMBL" id="RVW45502.1"/>
    </source>
</evidence>
<feature type="compositionally biased region" description="Basic and acidic residues" evidence="1">
    <location>
        <begin position="1"/>
        <end position="12"/>
    </location>
</feature>
<accession>A0A438ECX3</accession>
<feature type="region of interest" description="Disordered" evidence="1">
    <location>
        <begin position="1"/>
        <end position="31"/>
    </location>
</feature>
<dbReference type="InterPro" id="IPR034577">
    <property type="entry name" value="NIMIN-2"/>
</dbReference>
<dbReference type="PANTHER" id="PTHR35735">
    <property type="entry name" value="PROTEIN NIM1-INTERACTING 2"/>
    <property type="match status" value="1"/>
</dbReference>
<evidence type="ECO:0000313" key="4">
    <source>
        <dbReference type="Proteomes" id="UP000288805"/>
    </source>
</evidence>
<dbReference type="Proteomes" id="UP000288805">
    <property type="component" value="Unassembled WGS sequence"/>
</dbReference>
<dbReference type="EMBL" id="QGNW01000693">
    <property type="protein sequence ID" value="RVW65060.1"/>
    <property type="molecule type" value="Genomic_DNA"/>
</dbReference>
<reference evidence="2 4" key="1">
    <citation type="journal article" date="2018" name="PLoS Genet.">
        <title>Population sequencing reveals clonal diversity and ancestral inbreeding in the grapevine cultivar Chardonnay.</title>
        <authorList>
            <person name="Roach M.J."/>
            <person name="Johnson D.L."/>
            <person name="Bohlmann J."/>
            <person name="van Vuuren H.J."/>
            <person name="Jones S.J."/>
            <person name="Pretorius I.S."/>
            <person name="Schmidt S.A."/>
            <person name="Borneman A.R."/>
        </authorList>
    </citation>
    <scope>NUCLEOTIDE SEQUENCE [LARGE SCALE GENOMIC DNA]</scope>
    <source>
        <strain evidence="4">cv. Chardonnay</strain>
        <strain evidence="2">I10V1</strain>
        <tissue evidence="2">Leaf</tissue>
    </source>
</reference>
<dbReference type="GO" id="GO:0010112">
    <property type="term" value="P:regulation of systemic acquired resistance"/>
    <property type="evidence" value="ECO:0007669"/>
    <property type="project" value="InterPro"/>
</dbReference>
<gene>
    <name evidence="3" type="ORF">CK203_034985</name>
    <name evidence="2" type="ORF">CK203_091446</name>
</gene>
<protein>
    <recommendedName>
        <fullName evidence="5">Protein NIM1-INTERACTING 2</fullName>
    </recommendedName>
</protein>
<dbReference type="OrthoDB" id="1098796at2759"/>
<dbReference type="AlphaFoldDB" id="A0A438ECX3"/>
<evidence type="ECO:0000256" key="1">
    <source>
        <dbReference type="SAM" id="MobiDB-lite"/>
    </source>
</evidence>
<evidence type="ECO:0000313" key="3">
    <source>
        <dbReference type="EMBL" id="RVW65060.1"/>
    </source>
</evidence>
<organism evidence="2 4">
    <name type="scientific">Vitis vinifera</name>
    <name type="common">Grape</name>
    <dbReference type="NCBI Taxonomy" id="29760"/>
    <lineage>
        <taxon>Eukaryota</taxon>
        <taxon>Viridiplantae</taxon>
        <taxon>Streptophyta</taxon>
        <taxon>Embryophyta</taxon>
        <taxon>Tracheophyta</taxon>
        <taxon>Spermatophyta</taxon>
        <taxon>Magnoliopsida</taxon>
        <taxon>eudicotyledons</taxon>
        <taxon>Gunneridae</taxon>
        <taxon>Pentapetalae</taxon>
        <taxon>rosids</taxon>
        <taxon>Vitales</taxon>
        <taxon>Vitaceae</taxon>
        <taxon>Viteae</taxon>
        <taxon>Vitis</taxon>
    </lineage>
</organism>
<dbReference type="EMBL" id="QGNW01001325">
    <property type="protein sequence ID" value="RVW45502.1"/>
    <property type="molecule type" value="Genomic_DNA"/>
</dbReference>